<organism evidence="2 3">
    <name type="scientific">Datura stramonium</name>
    <name type="common">Jimsonweed</name>
    <name type="synonym">Common thornapple</name>
    <dbReference type="NCBI Taxonomy" id="4076"/>
    <lineage>
        <taxon>Eukaryota</taxon>
        <taxon>Viridiplantae</taxon>
        <taxon>Streptophyta</taxon>
        <taxon>Embryophyta</taxon>
        <taxon>Tracheophyta</taxon>
        <taxon>Spermatophyta</taxon>
        <taxon>Magnoliopsida</taxon>
        <taxon>eudicotyledons</taxon>
        <taxon>Gunneridae</taxon>
        <taxon>Pentapetalae</taxon>
        <taxon>asterids</taxon>
        <taxon>lamiids</taxon>
        <taxon>Solanales</taxon>
        <taxon>Solanaceae</taxon>
        <taxon>Solanoideae</taxon>
        <taxon>Datureae</taxon>
        <taxon>Datura</taxon>
    </lineage>
</organism>
<dbReference type="Proteomes" id="UP000823775">
    <property type="component" value="Unassembled WGS sequence"/>
</dbReference>
<sequence length="147" mass="16442">RHQVGPTLEYHGPIQVRPSGTSSAILDQYCHCSLMREFYETCHHQPPSVQLGVPALHWKASPTLRDEVIDITKIRDESLIISPQHMSASVPVGGATEIERVHYEDHNKEATSQPPSALESSKQDVIGRRVRLDEGDLPVEDDLDMDL</sequence>
<reference evidence="2 3" key="1">
    <citation type="journal article" date="2021" name="BMC Genomics">
        <title>Datura genome reveals duplications of psychoactive alkaloid biosynthetic genes and high mutation rate following tissue culture.</title>
        <authorList>
            <person name="Rajewski A."/>
            <person name="Carter-House D."/>
            <person name="Stajich J."/>
            <person name="Litt A."/>
        </authorList>
    </citation>
    <scope>NUCLEOTIDE SEQUENCE [LARGE SCALE GENOMIC DNA]</scope>
    <source>
        <strain evidence="2">AR-01</strain>
    </source>
</reference>
<evidence type="ECO:0000256" key="1">
    <source>
        <dbReference type="SAM" id="MobiDB-lite"/>
    </source>
</evidence>
<dbReference type="EMBL" id="JACEIK010005025">
    <property type="protein sequence ID" value="MCE0480543.1"/>
    <property type="molecule type" value="Genomic_DNA"/>
</dbReference>
<protein>
    <submittedName>
        <fullName evidence="2">Uncharacterized protein</fullName>
    </submittedName>
</protein>
<evidence type="ECO:0000313" key="3">
    <source>
        <dbReference type="Proteomes" id="UP000823775"/>
    </source>
</evidence>
<feature type="region of interest" description="Disordered" evidence="1">
    <location>
        <begin position="105"/>
        <end position="147"/>
    </location>
</feature>
<feature type="compositionally biased region" description="Basic and acidic residues" evidence="1">
    <location>
        <begin position="121"/>
        <end position="134"/>
    </location>
</feature>
<feature type="compositionally biased region" description="Polar residues" evidence="1">
    <location>
        <begin position="110"/>
        <end position="120"/>
    </location>
</feature>
<proteinExistence type="predicted"/>
<comment type="caution">
    <text evidence="2">The sequence shown here is derived from an EMBL/GenBank/DDBJ whole genome shotgun (WGS) entry which is preliminary data.</text>
</comment>
<keyword evidence="3" id="KW-1185">Reference proteome</keyword>
<feature type="non-terminal residue" evidence="2">
    <location>
        <position position="1"/>
    </location>
</feature>
<gene>
    <name evidence="2" type="ORF">HAX54_037484</name>
</gene>
<name>A0ABS8VIC3_DATST</name>
<feature type="compositionally biased region" description="Acidic residues" evidence="1">
    <location>
        <begin position="135"/>
        <end position="147"/>
    </location>
</feature>
<accession>A0ABS8VIC3</accession>
<evidence type="ECO:0000313" key="2">
    <source>
        <dbReference type="EMBL" id="MCE0480543.1"/>
    </source>
</evidence>